<keyword evidence="2" id="KW-1185">Reference proteome</keyword>
<accession>A0A4E0R6S4</accession>
<evidence type="ECO:0000313" key="1">
    <source>
        <dbReference type="EMBL" id="THD18028.1"/>
    </source>
</evidence>
<comment type="caution">
    <text evidence="1">The sequence shown here is derived from an EMBL/GenBank/DDBJ whole genome shotgun (WGS) entry which is preliminary data.</text>
</comment>
<sequence>MHIWDVVGANHQINHRDMNVIQNLLRTPLSIVWDNQQGSGQLKANIPTITHSRMRIIYIGMKIFLPRFRNQTR</sequence>
<evidence type="ECO:0000313" key="2">
    <source>
        <dbReference type="Proteomes" id="UP000230066"/>
    </source>
</evidence>
<dbReference type="EMBL" id="JXXN02017328">
    <property type="protein sequence ID" value="THD18028.1"/>
    <property type="molecule type" value="Genomic_DNA"/>
</dbReference>
<protein>
    <submittedName>
        <fullName evidence="1">Uncharacterized protein</fullName>
    </submittedName>
</protein>
<dbReference type="Proteomes" id="UP000230066">
    <property type="component" value="Unassembled WGS sequence"/>
</dbReference>
<organism evidence="1 2">
    <name type="scientific">Fasciola hepatica</name>
    <name type="common">Liver fluke</name>
    <dbReference type="NCBI Taxonomy" id="6192"/>
    <lineage>
        <taxon>Eukaryota</taxon>
        <taxon>Metazoa</taxon>
        <taxon>Spiralia</taxon>
        <taxon>Lophotrochozoa</taxon>
        <taxon>Platyhelminthes</taxon>
        <taxon>Trematoda</taxon>
        <taxon>Digenea</taxon>
        <taxon>Plagiorchiida</taxon>
        <taxon>Echinostomata</taxon>
        <taxon>Echinostomatoidea</taxon>
        <taxon>Fasciolidae</taxon>
        <taxon>Fasciola</taxon>
    </lineage>
</organism>
<proteinExistence type="predicted"/>
<reference evidence="1" key="1">
    <citation type="submission" date="2019-03" db="EMBL/GenBank/DDBJ databases">
        <title>Improved annotation for the trematode Fasciola hepatica.</title>
        <authorList>
            <person name="Choi Y.-J."/>
            <person name="Martin J."/>
            <person name="Mitreva M."/>
        </authorList>
    </citation>
    <scope>NUCLEOTIDE SEQUENCE [LARGE SCALE GENOMIC DNA]</scope>
</reference>
<dbReference type="AlphaFoldDB" id="A0A4E0R6S4"/>
<name>A0A4E0R6S4_FASHE</name>
<gene>
    <name evidence="1" type="ORF">D915_011106</name>
</gene>